<protein>
    <recommendedName>
        <fullName evidence="2">Methyltransferase FkbM domain-containing protein</fullName>
    </recommendedName>
</protein>
<sequence length="361" mass="38650">MPKMSGRERSQRQRRDPITHPGYECPVGRQYGKHSIWEPDARESSAAAAECPALACATCSGLRLTVASAAAGCFRMAVLSRPDIVSWSVTKLGHWDVRSPEQIFGRYALPASGALLDVGSNLGWFSWLFAQGGRRVYAVEAFPTNQRAYRTTLCLNPAWNGSVTLAATAVGGPDAAGPCVVSGSAGDNAGNGVLRCGRAEGCEAARAGGLACEPATLTTLDSLLERWGDPRFAVVKMDVEGAECDVLKGGQRLFSRSPPRFLYAELKQPHVEACWREAALRHGYRAATPWRGKDRNLLFVREEAPAVPAGPLGPYSNSCCGWTPESRLLPCNFACTAADAHFSAAKHRWEPVASRTAASGG</sequence>
<feature type="compositionally biased region" description="Basic and acidic residues" evidence="1">
    <location>
        <begin position="1"/>
        <end position="18"/>
    </location>
</feature>
<reference evidence="3" key="1">
    <citation type="submission" date="2021-01" db="EMBL/GenBank/DDBJ databases">
        <authorList>
            <person name="Corre E."/>
            <person name="Pelletier E."/>
            <person name="Niang G."/>
            <person name="Scheremetjew M."/>
            <person name="Finn R."/>
            <person name="Kale V."/>
            <person name="Holt S."/>
            <person name="Cochrane G."/>
            <person name="Meng A."/>
            <person name="Brown T."/>
            <person name="Cohen L."/>
        </authorList>
    </citation>
    <scope>NUCLEOTIDE SEQUENCE</scope>
    <source>
        <strain evidence="3">379</strain>
    </source>
</reference>
<accession>A0A7S3SFA9</accession>
<gene>
    <name evidence="3" type="ORF">EHUX00137_LOCUS19558</name>
</gene>
<feature type="region of interest" description="Disordered" evidence="1">
    <location>
        <begin position="1"/>
        <end position="27"/>
    </location>
</feature>
<dbReference type="NCBIfam" id="TIGR01444">
    <property type="entry name" value="fkbM_fam"/>
    <property type="match status" value="1"/>
</dbReference>
<dbReference type="InterPro" id="IPR006342">
    <property type="entry name" value="FkbM_mtfrase"/>
</dbReference>
<evidence type="ECO:0000313" key="3">
    <source>
        <dbReference type="EMBL" id="CAE0552714.1"/>
    </source>
</evidence>
<evidence type="ECO:0000256" key="1">
    <source>
        <dbReference type="SAM" id="MobiDB-lite"/>
    </source>
</evidence>
<feature type="domain" description="Methyltransferase FkbM" evidence="2">
    <location>
        <begin position="117"/>
        <end position="272"/>
    </location>
</feature>
<name>A0A7S3SFA9_EMIHU</name>
<dbReference type="PANTHER" id="PTHR34203:SF13">
    <property type="entry name" value="EXPRESSED PROTEIN"/>
    <property type="match status" value="1"/>
</dbReference>
<organism evidence="3">
    <name type="scientific">Emiliania huxleyi</name>
    <name type="common">Coccolithophore</name>
    <name type="synonym">Pontosphaera huxleyi</name>
    <dbReference type="NCBI Taxonomy" id="2903"/>
    <lineage>
        <taxon>Eukaryota</taxon>
        <taxon>Haptista</taxon>
        <taxon>Haptophyta</taxon>
        <taxon>Prymnesiophyceae</taxon>
        <taxon>Isochrysidales</taxon>
        <taxon>Noelaerhabdaceae</taxon>
        <taxon>Emiliania</taxon>
    </lineage>
</organism>
<dbReference type="InterPro" id="IPR052514">
    <property type="entry name" value="SAM-dependent_MTase"/>
</dbReference>
<dbReference type="Gene3D" id="3.40.50.150">
    <property type="entry name" value="Vaccinia Virus protein VP39"/>
    <property type="match status" value="1"/>
</dbReference>
<dbReference type="InterPro" id="IPR029063">
    <property type="entry name" value="SAM-dependent_MTases_sf"/>
</dbReference>
<dbReference type="Pfam" id="PF05050">
    <property type="entry name" value="Methyltransf_21"/>
    <property type="match status" value="1"/>
</dbReference>
<dbReference type="EMBL" id="HBIR01025444">
    <property type="protein sequence ID" value="CAE0552714.1"/>
    <property type="molecule type" value="Transcribed_RNA"/>
</dbReference>
<dbReference type="PANTHER" id="PTHR34203">
    <property type="entry name" value="METHYLTRANSFERASE, FKBM FAMILY PROTEIN"/>
    <property type="match status" value="1"/>
</dbReference>
<dbReference type="AlphaFoldDB" id="A0A7S3SFA9"/>
<evidence type="ECO:0000259" key="2">
    <source>
        <dbReference type="Pfam" id="PF05050"/>
    </source>
</evidence>
<dbReference type="SUPFAM" id="SSF53335">
    <property type="entry name" value="S-adenosyl-L-methionine-dependent methyltransferases"/>
    <property type="match status" value="1"/>
</dbReference>
<proteinExistence type="predicted"/>